<reference evidence="1" key="1">
    <citation type="submission" date="2020-04" db="EMBL/GenBank/DDBJ databases">
        <title>Deep metagenomics examines the oral microbiome during advanced dental caries in children, revealing novel taxa and co-occurrences with host molecules.</title>
        <authorList>
            <person name="Baker J.L."/>
            <person name="Morton J.T."/>
            <person name="Dinis M."/>
            <person name="Alvarez R."/>
            <person name="Tran N.C."/>
            <person name="Knight R."/>
            <person name="Edlund A."/>
        </authorList>
    </citation>
    <scope>NUCLEOTIDE SEQUENCE</scope>
    <source>
        <strain evidence="1">JCVI_30_bin.13</strain>
    </source>
</reference>
<sequence length="97" mass="10901">MKKNGHTAAGAQRWKCTSCALSTTCPSGRARRHEQADELADFIAWATSRHTQDEQEGSARAFRRRTCWCWQVPVPHPPVTGQVHDQIFIDGMHLSGE</sequence>
<dbReference type="AlphaFoldDB" id="A0A929RMP9"/>
<comment type="caution">
    <text evidence="1">The sequence shown here is derived from an EMBL/GenBank/DDBJ whole genome shotgun (WGS) entry which is preliminary data.</text>
</comment>
<dbReference type="EMBL" id="JABZGF010000008">
    <property type="protein sequence ID" value="MBF0965735.1"/>
    <property type="molecule type" value="Genomic_DNA"/>
</dbReference>
<protein>
    <submittedName>
        <fullName evidence="1">IS256 family transposase</fullName>
    </submittedName>
</protein>
<accession>A0A929RMP9</accession>
<feature type="non-terminal residue" evidence="1">
    <location>
        <position position="97"/>
    </location>
</feature>
<evidence type="ECO:0000313" key="2">
    <source>
        <dbReference type="Proteomes" id="UP000759246"/>
    </source>
</evidence>
<name>A0A929RMP9_9ACTO</name>
<dbReference type="Proteomes" id="UP000759246">
    <property type="component" value="Unassembled WGS sequence"/>
</dbReference>
<organism evidence="1 2">
    <name type="scientific">Actinomyces bouchesdurhonensis</name>
    <dbReference type="NCBI Taxonomy" id="1852361"/>
    <lineage>
        <taxon>Bacteria</taxon>
        <taxon>Bacillati</taxon>
        <taxon>Actinomycetota</taxon>
        <taxon>Actinomycetes</taxon>
        <taxon>Actinomycetales</taxon>
        <taxon>Actinomycetaceae</taxon>
        <taxon>Actinomyces</taxon>
    </lineage>
</organism>
<proteinExistence type="predicted"/>
<gene>
    <name evidence="1" type="ORF">HXK09_00915</name>
</gene>
<evidence type="ECO:0000313" key="1">
    <source>
        <dbReference type="EMBL" id="MBF0965735.1"/>
    </source>
</evidence>